<evidence type="ECO:0000313" key="1">
    <source>
        <dbReference type="EMBL" id="KAI4381010.1"/>
    </source>
</evidence>
<accession>A0ACB9RQ33</accession>
<comment type="caution">
    <text evidence="1">The sequence shown here is derived from an EMBL/GenBank/DDBJ whole genome shotgun (WGS) entry which is preliminary data.</text>
</comment>
<organism evidence="1 2">
    <name type="scientific">Melastoma candidum</name>
    <dbReference type="NCBI Taxonomy" id="119954"/>
    <lineage>
        <taxon>Eukaryota</taxon>
        <taxon>Viridiplantae</taxon>
        <taxon>Streptophyta</taxon>
        <taxon>Embryophyta</taxon>
        <taxon>Tracheophyta</taxon>
        <taxon>Spermatophyta</taxon>
        <taxon>Magnoliopsida</taxon>
        <taxon>eudicotyledons</taxon>
        <taxon>Gunneridae</taxon>
        <taxon>Pentapetalae</taxon>
        <taxon>rosids</taxon>
        <taxon>malvids</taxon>
        <taxon>Myrtales</taxon>
        <taxon>Melastomataceae</taxon>
        <taxon>Melastomatoideae</taxon>
        <taxon>Melastomateae</taxon>
        <taxon>Melastoma</taxon>
    </lineage>
</organism>
<reference evidence="2" key="1">
    <citation type="journal article" date="2023" name="Front. Plant Sci.">
        <title>Chromosomal-level genome assembly of Melastoma candidum provides insights into trichome evolution.</title>
        <authorList>
            <person name="Zhong Y."/>
            <person name="Wu W."/>
            <person name="Sun C."/>
            <person name="Zou P."/>
            <person name="Liu Y."/>
            <person name="Dai S."/>
            <person name="Zhou R."/>
        </authorList>
    </citation>
    <scope>NUCLEOTIDE SEQUENCE [LARGE SCALE GENOMIC DNA]</scope>
</reference>
<dbReference type="Proteomes" id="UP001057402">
    <property type="component" value="Chromosome 3"/>
</dbReference>
<evidence type="ECO:0000313" key="2">
    <source>
        <dbReference type="Proteomes" id="UP001057402"/>
    </source>
</evidence>
<sequence>MVHILQQPELIDSLATVPGYTYLLDMFDSPLLPPEEQQLQSQMNGEDITLEKRYDPNSYDPVAQLMPNKATEETPNHQINGPDKSFGANANTMTGSGSTRVPDIPKASTAMTVSKPKKKGIPWTKSEHALFLEGMERYGKGDWKSISQTHVLTRTAAQVASHAQKYFARLKRDEKTGSVGRTKAAASSKDFLSAAKPVSHPTVNVPPSGNDLVSPWKSSTVSHTIYAPPSDIFPSDADPYIPSMDLITNPTSDNNNLSPTMSVPPPRKILPDPNLDVQTLDPISAPSSTKLNVYPTFPVPPSSNIFNDPNGWILTMDYPKDLGSEGATVTPSDPAYLQDISFSDPDVYQQSLDLLLGPPPKDILPYSTFYASPSNLSTFDPTINMPPNDLTPANPEVSPFPPPHYYTIGHDSSFTQCLSDMAYLPPRDDAYEDQLLIERQQHLHPNAGKFISFRGF</sequence>
<keyword evidence="2" id="KW-1185">Reference proteome</keyword>
<protein>
    <submittedName>
        <fullName evidence="1">Uncharacterized protein</fullName>
    </submittedName>
</protein>
<dbReference type="EMBL" id="CM042882">
    <property type="protein sequence ID" value="KAI4381010.1"/>
    <property type="molecule type" value="Genomic_DNA"/>
</dbReference>
<name>A0ACB9RQ33_9MYRT</name>
<gene>
    <name evidence="1" type="ORF">MLD38_007129</name>
</gene>
<proteinExistence type="predicted"/>